<feature type="transmembrane region" description="Helical" evidence="1">
    <location>
        <begin position="106"/>
        <end position="130"/>
    </location>
</feature>
<evidence type="ECO:0000256" key="1">
    <source>
        <dbReference type="SAM" id="Phobius"/>
    </source>
</evidence>
<dbReference type="KEGG" id="fho:H9Q81_01190"/>
<name>A0A7G9GXF1_9FUSO</name>
<evidence type="ECO:0000313" key="2">
    <source>
        <dbReference type="EMBL" id="QNM15483.1"/>
    </source>
</evidence>
<gene>
    <name evidence="2" type="ORF">H9Q81_01190</name>
</gene>
<protein>
    <submittedName>
        <fullName evidence="2">Uncharacterized protein</fullName>
    </submittedName>
</protein>
<dbReference type="RefSeq" id="WP_187422949.1">
    <property type="nucleotide sequence ID" value="NZ_CP060637.1"/>
</dbReference>
<keyword evidence="1" id="KW-0812">Transmembrane</keyword>
<organism evidence="2 3">
    <name type="scientific">Fusobacterium hominis</name>
    <dbReference type="NCBI Taxonomy" id="2764326"/>
    <lineage>
        <taxon>Bacteria</taxon>
        <taxon>Fusobacteriati</taxon>
        <taxon>Fusobacteriota</taxon>
        <taxon>Fusobacteriia</taxon>
        <taxon>Fusobacteriales</taxon>
        <taxon>Fusobacteriaceae</taxon>
        <taxon>Fusobacterium</taxon>
    </lineage>
</organism>
<reference evidence="2 3" key="1">
    <citation type="submission" date="2020-08" db="EMBL/GenBank/DDBJ databases">
        <authorList>
            <person name="Liu C."/>
            <person name="Sun Q."/>
        </authorList>
    </citation>
    <scope>NUCLEOTIDE SEQUENCE [LARGE SCALE GENOMIC DNA]</scope>
    <source>
        <strain evidence="2 3">NSJ-57</strain>
    </source>
</reference>
<dbReference type="EMBL" id="CP060637">
    <property type="protein sequence ID" value="QNM15483.1"/>
    <property type="molecule type" value="Genomic_DNA"/>
</dbReference>
<proteinExistence type="predicted"/>
<feature type="transmembrane region" description="Helical" evidence="1">
    <location>
        <begin position="142"/>
        <end position="163"/>
    </location>
</feature>
<sequence length="177" mass="20171">MYALPIWASILKFTNYAADLYRCKLQTKLAYDDIKSLNSMYMAIQYIETIVTASGYLILILNFKIGLAIILISNILNAVTRAYFIAYSTLVDDLITCKNANNRTTFYALLDTVANRAALLGSAINTLIYYLASRNNITDIKIYYFFCLFYALTKIVDLICSIVEKNELNKIINQEET</sequence>
<evidence type="ECO:0000313" key="3">
    <source>
        <dbReference type="Proteomes" id="UP000515913"/>
    </source>
</evidence>
<dbReference type="Proteomes" id="UP000515913">
    <property type="component" value="Chromosome"/>
</dbReference>
<dbReference type="AlphaFoldDB" id="A0A7G9GXF1"/>
<keyword evidence="1" id="KW-1133">Transmembrane helix</keyword>
<keyword evidence="3" id="KW-1185">Reference proteome</keyword>
<keyword evidence="1" id="KW-0472">Membrane</keyword>
<accession>A0A7G9GXF1</accession>